<keyword evidence="3 8" id="KW-0812">Transmembrane</keyword>
<organism evidence="9">
    <name type="scientific">freshwater metagenome</name>
    <dbReference type="NCBI Taxonomy" id="449393"/>
    <lineage>
        <taxon>unclassified sequences</taxon>
        <taxon>metagenomes</taxon>
        <taxon>ecological metagenomes</taxon>
    </lineage>
</organism>
<evidence type="ECO:0000313" key="9">
    <source>
        <dbReference type="EMBL" id="CAB4641189.1"/>
    </source>
</evidence>
<dbReference type="AlphaFoldDB" id="A0A6J6JZT5"/>
<evidence type="ECO:0000256" key="1">
    <source>
        <dbReference type="ARBA" id="ARBA00004651"/>
    </source>
</evidence>
<gene>
    <name evidence="9" type="ORF">UFOPK2162_00453</name>
</gene>
<dbReference type="EMBL" id="CAEZVZ010000044">
    <property type="protein sequence ID" value="CAB4641189.1"/>
    <property type="molecule type" value="Genomic_DNA"/>
</dbReference>
<evidence type="ECO:0000256" key="5">
    <source>
        <dbReference type="ARBA" id="ARBA00023136"/>
    </source>
</evidence>
<dbReference type="GO" id="GO:0005886">
    <property type="term" value="C:plasma membrane"/>
    <property type="evidence" value="ECO:0007669"/>
    <property type="project" value="UniProtKB-SubCell"/>
</dbReference>
<evidence type="ECO:0000256" key="7">
    <source>
        <dbReference type="ARBA" id="ARBA00035585"/>
    </source>
</evidence>
<name>A0A6J6JZT5_9ZZZZ</name>
<keyword evidence="2" id="KW-1003">Cell membrane</keyword>
<sequence length="112" mass="12277">MSALYVALGAFIGAPARFLIDQYFRRFTSKPIGTFAVNIVGSFLLGLTFANKTHWHDFVAVGFAGAFTTWSTFVLDLYLGYELKKYKEVLVNLAASIIFGLLAAWAGISLVS</sequence>
<accession>A0A6J6JZT5</accession>
<dbReference type="PANTHER" id="PTHR28259">
    <property type="entry name" value="FLUORIDE EXPORT PROTEIN 1-RELATED"/>
    <property type="match status" value="1"/>
</dbReference>
<comment type="similarity">
    <text evidence="6">Belongs to the fluoride channel Fluc/FEX (TC 1.A.43) family.</text>
</comment>
<dbReference type="PANTHER" id="PTHR28259:SF1">
    <property type="entry name" value="FLUORIDE EXPORT PROTEIN 1-RELATED"/>
    <property type="match status" value="1"/>
</dbReference>
<evidence type="ECO:0000256" key="8">
    <source>
        <dbReference type="SAM" id="Phobius"/>
    </source>
</evidence>
<protein>
    <submittedName>
        <fullName evidence="9">Unannotated protein</fullName>
    </submittedName>
</protein>
<comment type="subcellular location">
    <subcellularLocation>
        <location evidence="1">Cell membrane</location>
        <topology evidence="1">Multi-pass membrane protein</topology>
    </subcellularLocation>
</comment>
<evidence type="ECO:0000256" key="3">
    <source>
        <dbReference type="ARBA" id="ARBA00022692"/>
    </source>
</evidence>
<feature type="transmembrane region" description="Helical" evidence="8">
    <location>
        <begin position="58"/>
        <end position="81"/>
    </location>
</feature>
<feature type="transmembrane region" description="Helical" evidence="8">
    <location>
        <begin position="93"/>
        <end position="111"/>
    </location>
</feature>
<feature type="transmembrane region" description="Helical" evidence="8">
    <location>
        <begin position="32"/>
        <end position="51"/>
    </location>
</feature>
<keyword evidence="5 8" id="KW-0472">Membrane</keyword>
<dbReference type="GO" id="GO:1903425">
    <property type="term" value="F:fluoride transmembrane transporter activity"/>
    <property type="evidence" value="ECO:0007669"/>
    <property type="project" value="TreeGrafter"/>
</dbReference>
<keyword evidence="4 8" id="KW-1133">Transmembrane helix</keyword>
<evidence type="ECO:0000256" key="6">
    <source>
        <dbReference type="ARBA" id="ARBA00035120"/>
    </source>
</evidence>
<dbReference type="Pfam" id="PF02537">
    <property type="entry name" value="CRCB"/>
    <property type="match status" value="1"/>
</dbReference>
<dbReference type="HAMAP" id="MF_00454">
    <property type="entry name" value="FluC"/>
    <property type="match status" value="1"/>
</dbReference>
<evidence type="ECO:0000256" key="2">
    <source>
        <dbReference type="ARBA" id="ARBA00022475"/>
    </source>
</evidence>
<dbReference type="InterPro" id="IPR003691">
    <property type="entry name" value="FluC"/>
</dbReference>
<evidence type="ECO:0000256" key="4">
    <source>
        <dbReference type="ARBA" id="ARBA00022989"/>
    </source>
</evidence>
<comment type="catalytic activity">
    <reaction evidence="7">
        <text>fluoride(in) = fluoride(out)</text>
        <dbReference type="Rhea" id="RHEA:76159"/>
        <dbReference type="ChEBI" id="CHEBI:17051"/>
    </reaction>
    <physiologicalReaction direction="left-to-right" evidence="7">
        <dbReference type="Rhea" id="RHEA:76160"/>
    </physiologicalReaction>
</comment>
<reference evidence="9" key="1">
    <citation type="submission" date="2020-05" db="EMBL/GenBank/DDBJ databases">
        <authorList>
            <person name="Chiriac C."/>
            <person name="Salcher M."/>
            <person name="Ghai R."/>
            <person name="Kavagutti S V."/>
        </authorList>
    </citation>
    <scope>NUCLEOTIDE SEQUENCE</scope>
</reference>
<proteinExistence type="inferred from homology"/>